<organism evidence="2 3">
    <name type="scientific">Herbiconiux daphne</name>
    <dbReference type="NCBI Taxonomy" id="2970914"/>
    <lineage>
        <taxon>Bacteria</taxon>
        <taxon>Bacillati</taxon>
        <taxon>Actinomycetota</taxon>
        <taxon>Actinomycetes</taxon>
        <taxon>Micrococcales</taxon>
        <taxon>Microbacteriaceae</taxon>
        <taxon>Herbiconiux</taxon>
    </lineage>
</organism>
<feature type="region of interest" description="Disordered" evidence="1">
    <location>
        <begin position="359"/>
        <end position="378"/>
    </location>
</feature>
<name>A0ABT2H9B3_9MICO</name>
<protein>
    <submittedName>
        <fullName evidence="2">Uncharacterized protein</fullName>
    </submittedName>
</protein>
<keyword evidence="3" id="KW-1185">Reference proteome</keyword>
<comment type="caution">
    <text evidence="2">The sequence shown here is derived from an EMBL/GenBank/DDBJ whole genome shotgun (WGS) entry which is preliminary data.</text>
</comment>
<dbReference type="RefSeq" id="WP_259542608.1">
    <property type="nucleotide sequence ID" value="NZ_JANLCJ010000062.1"/>
</dbReference>
<reference evidence="2" key="1">
    <citation type="submission" date="2022-08" db="EMBL/GenBank/DDBJ databases">
        <authorList>
            <person name="Deng Y."/>
            <person name="Han X.-F."/>
            <person name="Zhang Y.-Q."/>
        </authorList>
    </citation>
    <scope>NUCLEOTIDE SEQUENCE</scope>
    <source>
        <strain evidence="2">CPCC 203386</strain>
    </source>
</reference>
<gene>
    <name evidence="2" type="ORF">N1032_22850</name>
</gene>
<evidence type="ECO:0000313" key="2">
    <source>
        <dbReference type="EMBL" id="MCS5736570.1"/>
    </source>
</evidence>
<evidence type="ECO:0000313" key="3">
    <source>
        <dbReference type="Proteomes" id="UP001165586"/>
    </source>
</evidence>
<dbReference type="Proteomes" id="UP001165586">
    <property type="component" value="Unassembled WGS sequence"/>
</dbReference>
<feature type="non-terminal residue" evidence="2">
    <location>
        <position position="378"/>
    </location>
</feature>
<feature type="compositionally biased region" description="Gly residues" evidence="1">
    <location>
        <begin position="369"/>
        <end position="378"/>
    </location>
</feature>
<accession>A0ABT2H9B3</accession>
<dbReference type="Gene3D" id="2.60.40.1080">
    <property type="match status" value="1"/>
</dbReference>
<sequence length="378" mass="41120">MAFYQIKDIGKVGVVTDLSPTDLPPNAFTDALNARFIGGQITKFGGNKPITYNGPEDSIVAYAIQPMPFDFQYDHPFNILGTKDGLYQLEDTHWENISYWEPIRGGVKTATVSVISHPLMTGIKFTESQVNVKNAASHDFYVTLIPTGVKKQDLIWELADNTLGTIQTDPNNPLHITFHANNNNLVGTTTINAFNQDRSLNDFVFVTVVPNVDSISTNMSTYNVRRTTDPNNYGTASVMLNPTPTPSNPLQVEWLSSDTSVFTIEYPPNSNPNDPATKVRIKPLRVGSADITVQLLNSPSVKAKARVNVTAGVTSVDIIDPDVAGNPSKTSVILRVNPSPSPGVPPKQESTRIKVVMKPDDAPDKGFTMTGGGYSAQI</sequence>
<evidence type="ECO:0000256" key="1">
    <source>
        <dbReference type="SAM" id="MobiDB-lite"/>
    </source>
</evidence>
<proteinExistence type="predicted"/>
<dbReference type="EMBL" id="JANLCJ010000062">
    <property type="protein sequence ID" value="MCS5736570.1"/>
    <property type="molecule type" value="Genomic_DNA"/>
</dbReference>